<proteinExistence type="predicted"/>
<evidence type="ECO:0000256" key="1">
    <source>
        <dbReference type="SAM" id="MobiDB-lite"/>
    </source>
</evidence>
<evidence type="ECO:0000313" key="3">
    <source>
        <dbReference type="Proteomes" id="UP000775213"/>
    </source>
</evidence>
<dbReference type="EMBL" id="JAGFBR010000003">
    <property type="protein sequence ID" value="KAH0468795.1"/>
    <property type="molecule type" value="Genomic_DNA"/>
</dbReference>
<keyword evidence="3" id="KW-1185">Reference proteome</keyword>
<sequence>MAGLSEAVVVVVAELGVCGIAARAVELWRGRVLKGGRAAGDGGGCGGVDVRVNGSHHEGKRRNRMKSKRKI</sequence>
<protein>
    <submittedName>
        <fullName evidence="2">Uncharacterized protein</fullName>
    </submittedName>
</protein>
<evidence type="ECO:0000313" key="2">
    <source>
        <dbReference type="EMBL" id="KAH0468795.1"/>
    </source>
</evidence>
<organism evidence="2 3">
    <name type="scientific">Dendrobium chrysotoxum</name>
    <name type="common">Orchid</name>
    <dbReference type="NCBI Taxonomy" id="161865"/>
    <lineage>
        <taxon>Eukaryota</taxon>
        <taxon>Viridiplantae</taxon>
        <taxon>Streptophyta</taxon>
        <taxon>Embryophyta</taxon>
        <taxon>Tracheophyta</taxon>
        <taxon>Spermatophyta</taxon>
        <taxon>Magnoliopsida</taxon>
        <taxon>Liliopsida</taxon>
        <taxon>Asparagales</taxon>
        <taxon>Orchidaceae</taxon>
        <taxon>Epidendroideae</taxon>
        <taxon>Malaxideae</taxon>
        <taxon>Dendrobiinae</taxon>
        <taxon>Dendrobium</taxon>
    </lineage>
</organism>
<comment type="caution">
    <text evidence="2">The sequence shown here is derived from an EMBL/GenBank/DDBJ whole genome shotgun (WGS) entry which is preliminary data.</text>
</comment>
<reference evidence="2 3" key="1">
    <citation type="journal article" date="2021" name="Hortic Res">
        <title>Chromosome-scale assembly of the Dendrobium chrysotoxum genome enhances the understanding of orchid evolution.</title>
        <authorList>
            <person name="Zhang Y."/>
            <person name="Zhang G.Q."/>
            <person name="Zhang D."/>
            <person name="Liu X.D."/>
            <person name="Xu X.Y."/>
            <person name="Sun W.H."/>
            <person name="Yu X."/>
            <person name="Zhu X."/>
            <person name="Wang Z.W."/>
            <person name="Zhao X."/>
            <person name="Zhong W.Y."/>
            <person name="Chen H."/>
            <person name="Yin W.L."/>
            <person name="Huang T."/>
            <person name="Niu S.C."/>
            <person name="Liu Z.J."/>
        </authorList>
    </citation>
    <scope>NUCLEOTIDE SEQUENCE [LARGE SCALE GENOMIC DNA]</scope>
    <source>
        <strain evidence="2">Lindl</strain>
    </source>
</reference>
<gene>
    <name evidence="2" type="ORF">IEQ34_002027</name>
</gene>
<name>A0AAV7H3U1_DENCH</name>
<dbReference type="AlphaFoldDB" id="A0AAV7H3U1"/>
<feature type="compositionally biased region" description="Basic residues" evidence="1">
    <location>
        <begin position="58"/>
        <end position="71"/>
    </location>
</feature>
<dbReference type="Proteomes" id="UP000775213">
    <property type="component" value="Unassembled WGS sequence"/>
</dbReference>
<feature type="region of interest" description="Disordered" evidence="1">
    <location>
        <begin position="49"/>
        <end position="71"/>
    </location>
</feature>
<accession>A0AAV7H3U1</accession>